<feature type="transmembrane region" description="Helical" evidence="1">
    <location>
        <begin position="121"/>
        <end position="148"/>
    </location>
</feature>
<feature type="transmembrane region" description="Helical" evidence="1">
    <location>
        <begin position="203"/>
        <end position="226"/>
    </location>
</feature>
<feature type="transmembrane region" description="Helical" evidence="1">
    <location>
        <begin position="75"/>
        <end position="100"/>
    </location>
</feature>
<reference evidence="2 3" key="1">
    <citation type="submission" date="2019-09" db="EMBL/GenBank/DDBJ databases">
        <title>NBRP : Genome information of microbial organism related human and environment.</title>
        <authorList>
            <person name="Hattori M."/>
            <person name="Oshima K."/>
            <person name="Inaba H."/>
            <person name="Suda W."/>
            <person name="Sakamoto M."/>
            <person name="Iino T."/>
            <person name="Kitahara M."/>
            <person name="Oshida Y."/>
            <person name="Iida T."/>
            <person name="Kudo T."/>
            <person name="Itoh T."/>
            <person name="Ohkuma M."/>
        </authorList>
    </citation>
    <scope>NUCLEOTIDE SEQUENCE [LARGE SCALE GENOMIC DNA]</scope>
    <source>
        <strain evidence="2 3">Hi-2</strain>
    </source>
</reference>
<evidence type="ECO:0000313" key="3">
    <source>
        <dbReference type="Proteomes" id="UP000322084"/>
    </source>
</evidence>
<dbReference type="AlphaFoldDB" id="A0A5A7MMT2"/>
<feature type="transmembrane region" description="Helical" evidence="1">
    <location>
        <begin position="27"/>
        <end position="47"/>
    </location>
</feature>
<dbReference type="Proteomes" id="UP000322084">
    <property type="component" value="Unassembled WGS sequence"/>
</dbReference>
<evidence type="ECO:0000256" key="1">
    <source>
        <dbReference type="SAM" id="Phobius"/>
    </source>
</evidence>
<keyword evidence="1" id="KW-0472">Membrane</keyword>
<keyword evidence="1" id="KW-0812">Transmembrane</keyword>
<gene>
    <name evidence="2" type="ORF">JCM17844_07830</name>
</gene>
<feature type="transmembrane region" description="Helical" evidence="1">
    <location>
        <begin position="154"/>
        <end position="183"/>
    </location>
</feature>
<keyword evidence="1" id="KW-1133">Transmembrane helix</keyword>
<organism evidence="2 3">
    <name type="scientific">Iodidimonas gelatinilytica</name>
    <dbReference type="NCBI Taxonomy" id="1236966"/>
    <lineage>
        <taxon>Bacteria</taxon>
        <taxon>Pseudomonadati</taxon>
        <taxon>Pseudomonadota</taxon>
        <taxon>Alphaproteobacteria</taxon>
        <taxon>Iodidimonadales</taxon>
        <taxon>Iodidimonadaceae</taxon>
        <taxon>Iodidimonas</taxon>
    </lineage>
</organism>
<name>A0A5A7MMT2_9PROT</name>
<feature type="transmembrane region" description="Helical" evidence="1">
    <location>
        <begin position="238"/>
        <end position="259"/>
    </location>
</feature>
<dbReference type="RefSeq" id="WP_149999702.1">
    <property type="nucleotide sequence ID" value="NZ_BKCL01000002.1"/>
</dbReference>
<protein>
    <submittedName>
        <fullName evidence="2">Uncharacterized protein</fullName>
    </submittedName>
</protein>
<dbReference type="EMBL" id="BKCL01000002">
    <property type="protein sequence ID" value="GEQ97146.1"/>
    <property type="molecule type" value="Genomic_DNA"/>
</dbReference>
<comment type="caution">
    <text evidence="2">The sequence shown here is derived from an EMBL/GenBank/DDBJ whole genome shotgun (WGS) entry which is preliminary data.</text>
</comment>
<sequence length="270" mass="28765">MSTDRARLGFSEILASIAKDIRAHAEVFVLLALLWAIINTILTAPLFDDLVAWQNAMQDDPEGAAADLRTLLPKILAQTIASFFLLVVVPVLWARALLLGRGGVFGRSLGRSYGLSLLHTLSFLLYLFAVIIGLFVLSLLLAVLGGLLGIGDGILSSIMFVLAMVSLLWLYTAYSVAVVYAALGQKRGIRQALLRMKPHWKPFAAIAVLGPVSASLFGALVVMPFLSDGTSPTKLSTLVGSVFTGIGVLIIFTAAVAVVRAVQKQDMGGE</sequence>
<accession>A0A5A7MMT2</accession>
<evidence type="ECO:0000313" key="2">
    <source>
        <dbReference type="EMBL" id="GEQ97146.1"/>
    </source>
</evidence>
<proteinExistence type="predicted"/>